<proteinExistence type="predicted"/>
<feature type="compositionally biased region" description="Low complexity" evidence="1">
    <location>
        <begin position="238"/>
        <end position="248"/>
    </location>
</feature>
<dbReference type="EMBL" id="JYDW01000284">
    <property type="protein sequence ID" value="KRZ49997.1"/>
    <property type="molecule type" value="Genomic_DNA"/>
</dbReference>
<organism evidence="2 3">
    <name type="scientific">Trichinella nativa</name>
    <dbReference type="NCBI Taxonomy" id="6335"/>
    <lineage>
        <taxon>Eukaryota</taxon>
        <taxon>Metazoa</taxon>
        <taxon>Ecdysozoa</taxon>
        <taxon>Nematoda</taxon>
        <taxon>Enoplea</taxon>
        <taxon>Dorylaimia</taxon>
        <taxon>Trichinellida</taxon>
        <taxon>Trichinellidae</taxon>
        <taxon>Trichinella</taxon>
    </lineage>
</organism>
<feature type="region of interest" description="Disordered" evidence="1">
    <location>
        <begin position="238"/>
        <end position="263"/>
    </location>
</feature>
<evidence type="ECO:0000256" key="1">
    <source>
        <dbReference type="SAM" id="MobiDB-lite"/>
    </source>
</evidence>
<feature type="region of interest" description="Disordered" evidence="1">
    <location>
        <begin position="313"/>
        <end position="332"/>
    </location>
</feature>
<dbReference type="OrthoDB" id="5919395at2759"/>
<dbReference type="AlphaFoldDB" id="A0A0V1KRG6"/>
<comment type="caution">
    <text evidence="2">The sequence shown here is derived from an EMBL/GenBank/DDBJ whole genome shotgun (WGS) entry which is preliminary data.</text>
</comment>
<accession>A0A0V1KRG6</accession>
<name>A0A0V1KRG6_9BILA</name>
<evidence type="ECO:0000313" key="3">
    <source>
        <dbReference type="Proteomes" id="UP000054721"/>
    </source>
</evidence>
<dbReference type="Proteomes" id="UP000054721">
    <property type="component" value="Unassembled WGS sequence"/>
</dbReference>
<reference evidence="2 3" key="1">
    <citation type="submission" date="2015-05" db="EMBL/GenBank/DDBJ databases">
        <title>Evolution of Trichinella species and genotypes.</title>
        <authorList>
            <person name="Korhonen P.K."/>
            <person name="Edoardo P."/>
            <person name="Giuseppe L.R."/>
            <person name="Gasser R.B."/>
        </authorList>
    </citation>
    <scope>NUCLEOTIDE SEQUENCE [LARGE SCALE GENOMIC DNA]</scope>
    <source>
        <strain evidence="2">ISS10</strain>
    </source>
</reference>
<protein>
    <submittedName>
        <fullName evidence="2">Uncharacterized protein</fullName>
    </submittedName>
</protein>
<sequence length="332" mass="37441">MASQHSSDDQGKCKCTYGGISSSIRMINNNLVNTLLLLTEGKDCTRQFCTENEEETARTKSGNVDFDAILNQFEQQPSSSQSTAALSFDDEENCFSFENMENRRLTCEQTKSEVINGADEGCLDDKQIEFFSYQRGFFILLPLLCIGQLVSLEEISLEAMLFYEHACNFEASIFAVLVKHIVSCCQEFDFSPRTCTQGSALHSRQLLQKELLLVKRRYSVPSDLSSTSIYADIISDQSSLGSSGTQTSIHKQPELLDFSTPNSDSGRLYRTKLRLSPSFNNKPPKRLPADVTFLNSILPNGIWSQSCRRTKCNQNKTESSKRRRLKMDQEIT</sequence>
<gene>
    <name evidence="2" type="ORF">T02_4256</name>
</gene>
<evidence type="ECO:0000313" key="2">
    <source>
        <dbReference type="EMBL" id="KRZ49997.1"/>
    </source>
</evidence>
<keyword evidence="3" id="KW-1185">Reference proteome</keyword>